<feature type="transmembrane region" description="Helical" evidence="1">
    <location>
        <begin position="383"/>
        <end position="403"/>
    </location>
</feature>
<sequence length="511" mass="58557">MSQIIKKSKSSKKAAFFILAIIFIFFLLLATVTPLSGDDWTWASKIGMHRLSTGFVGYNGRLLSNILEIIITRVFFIRIFLYAILGTMLIGWTSRLVFYQHSAHAWHYLLTIGLFLTMSTEIYSQTFGWFAGFINYILGMLPVFYFIYWLEKHLLVKNKTHLPTLFGMFILGITSCLIIENITIYSVVLGIGAIVYFLVINKSQLPSIIAYTLGTVLGAITMFSNPIYVSALSGKDNFRHVAFGVQMWNTIVKIYSTSMYKFVFQENGVIIFIISTCLIVCMWQTKSNLIVSFLKFLLSLILFSYSFFAAFIRNLFSSANFDSQLILNILSIFSIVFVVALCLSLVFVNSLPLRTKLIFYIASALLLSAPFAVITPYGPRCAFATVSFMILAALELVNYISSLTIKIDHTHKFKYMPLIFGTFSMIFVLGIMTANGYVNHYRPAAISSQLRQRKTTVYVSRLPFQQYNWDTSPMPNRVQHLVYMRRMHIPEKTHNLVFVPFKDWKKYQKSF</sequence>
<dbReference type="AlphaFoldDB" id="A0AAP5TBV6"/>
<feature type="transmembrane region" description="Helical" evidence="1">
    <location>
        <begin position="184"/>
        <end position="201"/>
    </location>
</feature>
<feature type="transmembrane region" description="Helical" evidence="1">
    <location>
        <begin position="262"/>
        <end position="281"/>
    </location>
</feature>
<feature type="transmembrane region" description="Helical" evidence="1">
    <location>
        <begin position="415"/>
        <end position="438"/>
    </location>
</feature>
<feature type="transmembrane region" description="Helical" evidence="1">
    <location>
        <begin position="105"/>
        <end position="123"/>
    </location>
</feature>
<dbReference type="Pfam" id="PF19528">
    <property type="entry name" value="DUF6056"/>
    <property type="match status" value="1"/>
</dbReference>
<dbReference type="EMBL" id="LXND01000033">
    <property type="protein sequence ID" value="OAD64404.1"/>
    <property type="molecule type" value="Genomic_DNA"/>
</dbReference>
<reference evidence="3 4" key="1">
    <citation type="submission" date="2016-05" db="EMBL/GenBank/DDBJ databases">
        <title>Draft genome sequence of Pediococcus parvulus 2.6, a probiotic beta-glucan producer strain.</title>
        <authorList>
            <person name="Mohedano M.L."/>
            <person name="Perez-Ramos A."/>
            <person name="Duenas M.T."/>
            <person name="Lamontanara A."/>
            <person name="Orru L."/>
            <person name="Spano G."/>
            <person name="Capozzi V."/>
            <person name="Lopez P."/>
        </authorList>
    </citation>
    <scope>NUCLEOTIDE SEQUENCE [LARGE SCALE GENOMIC DNA]</scope>
    <source>
        <strain evidence="3 4">2.6</strain>
    </source>
</reference>
<keyword evidence="4" id="KW-1185">Reference proteome</keyword>
<feature type="transmembrane region" description="Helical" evidence="1">
    <location>
        <begin position="325"/>
        <end position="348"/>
    </location>
</feature>
<dbReference type="InterPro" id="IPR045691">
    <property type="entry name" value="DUF6056"/>
</dbReference>
<organism evidence="2 5">
    <name type="scientific">Pediococcus parvulus</name>
    <dbReference type="NCBI Taxonomy" id="54062"/>
    <lineage>
        <taxon>Bacteria</taxon>
        <taxon>Bacillati</taxon>
        <taxon>Bacillota</taxon>
        <taxon>Bacilli</taxon>
        <taxon>Lactobacillales</taxon>
        <taxon>Lactobacillaceae</taxon>
        <taxon>Pediococcus</taxon>
    </lineage>
</organism>
<feature type="transmembrane region" description="Helical" evidence="1">
    <location>
        <begin position="162"/>
        <end position="178"/>
    </location>
</feature>
<evidence type="ECO:0000313" key="4">
    <source>
        <dbReference type="Proteomes" id="UP000077280"/>
    </source>
</evidence>
<dbReference type="EMBL" id="WERX01000006">
    <property type="protein sequence ID" value="MDV7693806.1"/>
    <property type="molecule type" value="Genomic_DNA"/>
</dbReference>
<keyword evidence="1" id="KW-0472">Membrane</keyword>
<dbReference type="GeneID" id="93382390"/>
<protein>
    <submittedName>
        <fullName evidence="2">Uncharacterized protein</fullName>
    </submittedName>
</protein>
<evidence type="ECO:0000313" key="5">
    <source>
        <dbReference type="Proteomes" id="UP001275867"/>
    </source>
</evidence>
<reference evidence="2" key="2">
    <citation type="submission" date="2019-10" db="EMBL/GenBank/DDBJ databases">
        <title>Malate fermentation in French cider.</title>
        <authorList>
            <person name="Cousin F.J."/>
            <person name="Medina Fernandez S."/>
            <person name="Misery B."/>
            <person name="Laplace J.-M."/>
            <person name="Cretenet M."/>
        </authorList>
    </citation>
    <scope>NUCLEOTIDE SEQUENCE</scope>
    <source>
        <strain evidence="2">UCMA15901</strain>
    </source>
</reference>
<feature type="transmembrane region" description="Helical" evidence="1">
    <location>
        <begin position="208"/>
        <end position="229"/>
    </location>
</feature>
<feature type="transmembrane region" description="Helical" evidence="1">
    <location>
        <begin position="129"/>
        <end position="150"/>
    </location>
</feature>
<dbReference type="RefSeq" id="WP_068805652.1">
    <property type="nucleotide sequence ID" value="NZ_LXND01000033.1"/>
</dbReference>
<accession>A0AAP5TBV6</accession>
<feature type="transmembrane region" description="Helical" evidence="1">
    <location>
        <begin position="357"/>
        <end position="377"/>
    </location>
</feature>
<gene>
    <name evidence="3" type="ORF">A7K95_04795</name>
    <name evidence="2" type="ORF">GA842_02700</name>
</gene>
<evidence type="ECO:0000256" key="1">
    <source>
        <dbReference type="SAM" id="Phobius"/>
    </source>
</evidence>
<name>A0AAP5TBV6_9LACO</name>
<dbReference type="Proteomes" id="UP000077280">
    <property type="component" value="Unassembled WGS sequence"/>
</dbReference>
<keyword evidence="1" id="KW-1133">Transmembrane helix</keyword>
<feature type="transmembrane region" description="Helical" evidence="1">
    <location>
        <begin position="70"/>
        <end position="93"/>
    </location>
</feature>
<evidence type="ECO:0000313" key="3">
    <source>
        <dbReference type="EMBL" id="OAD64404.1"/>
    </source>
</evidence>
<feature type="transmembrane region" description="Helical" evidence="1">
    <location>
        <begin position="293"/>
        <end position="313"/>
    </location>
</feature>
<dbReference type="Proteomes" id="UP001275867">
    <property type="component" value="Unassembled WGS sequence"/>
</dbReference>
<comment type="caution">
    <text evidence="2">The sequence shown here is derived from an EMBL/GenBank/DDBJ whole genome shotgun (WGS) entry which is preliminary data.</text>
</comment>
<proteinExistence type="predicted"/>
<keyword evidence="1" id="KW-0812">Transmembrane</keyword>
<evidence type="ECO:0000313" key="2">
    <source>
        <dbReference type="EMBL" id="MDV7693806.1"/>
    </source>
</evidence>